<evidence type="ECO:0000259" key="6">
    <source>
        <dbReference type="Pfam" id="PF10881"/>
    </source>
</evidence>
<dbReference type="CDD" id="cd17934">
    <property type="entry name" value="DEXXQc_Upf1-like"/>
    <property type="match status" value="1"/>
</dbReference>
<dbReference type="RefSeq" id="WP_039294989.1">
    <property type="nucleotide sequence ID" value="NZ_CP009458.1"/>
</dbReference>
<dbReference type="PANTHER" id="PTHR43788">
    <property type="entry name" value="DNA2/NAM7 HELICASE FAMILY MEMBER"/>
    <property type="match status" value="1"/>
</dbReference>
<feature type="domain" description="DNA2/NAM7 helicase-like C-terminal" evidence="8">
    <location>
        <begin position="540"/>
        <end position="699"/>
    </location>
</feature>
<keyword evidence="2" id="KW-0547">Nucleotide-binding</keyword>
<evidence type="ECO:0000313" key="10">
    <source>
        <dbReference type="Proteomes" id="UP000029516"/>
    </source>
</evidence>
<keyword evidence="4 9" id="KW-0347">Helicase</keyword>
<comment type="similarity">
    <text evidence="1">Belongs to the DNA2/NAM7 helicase family.</text>
</comment>
<dbReference type="InterPro" id="IPR027417">
    <property type="entry name" value="P-loop_NTPase"/>
</dbReference>
<dbReference type="InterPro" id="IPR041677">
    <property type="entry name" value="DNA2/NAM7_AAA_11"/>
</dbReference>
<dbReference type="InterPro" id="IPR024402">
    <property type="entry name" value="DUF2726"/>
</dbReference>
<dbReference type="SUPFAM" id="SSF52540">
    <property type="entry name" value="P-loop containing nucleoside triphosphate hydrolases"/>
    <property type="match status" value="1"/>
</dbReference>
<accession>A0AAN0S7J4</accession>
<keyword evidence="5" id="KW-0067">ATP-binding</keyword>
<evidence type="ECO:0000256" key="3">
    <source>
        <dbReference type="ARBA" id="ARBA00022801"/>
    </source>
</evidence>
<feature type="domain" description="DUF2726" evidence="6">
    <location>
        <begin position="792"/>
        <end position="882"/>
    </location>
</feature>
<reference evidence="9 10" key="1">
    <citation type="submission" date="2014-09" db="EMBL/GenBank/DDBJ databases">
        <authorList>
            <person name="Chan K.-G."/>
        </authorList>
    </citation>
    <scope>NUCLEOTIDE SEQUENCE [LARGE SCALE GENOMIC DNA]</scope>
    <source>
        <strain evidence="9 10">M006</strain>
    </source>
</reference>
<evidence type="ECO:0000256" key="1">
    <source>
        <dbReference type="ARBA" id="ARBA00007913"/>
    </source>
</evidence>
<dbReference type="Gene3D" id="3.40.960.10">
    <property type="entry name" value="VSR Endonuclease"/>
    <property type="match status" value="1"/>
</dbReference>
<dbReference type="GO" id="GO:0016787">
    <property type="term" value="F:hydrolase activity"/>
    <property type="evidence" value="ECO:0007669"/>
    <property type="project" value="UniProtKB-KW"/>
</dbReference>
<dbReference type="InterPro" id="IPR041679">
    <property type="entry name" value="DNA2/NAM7-like_C"/>
</dbReference>
<dbReference type="GO" id="GO:0005524">
    <property type="term" value="F:ATP binding"/>
    <property type="evidence" value="ECO:0007669"/>
    <property type="project" value="UniProtKB-KW"/>
</dbReference>
<dbReference type="GO" id="GO:0043139">
    <property type="term" value="F:5'-3' DNA helicase activity"/>
    <property type="evidence" value="ECO:0007669"/>
    <property type="project" value="TreeGrafter"/>
</dbReference>
<evidence type="ECO:0000256" key="2">
    <source>
        <dbReference type="ARBA" id="ARBA00022741"/>
    </source>
</evidence>
<proteinExistence type="inferred from homology"/>
<keyword evidence="3" id="KW-0378">Hydrolase</keyword>
<evidence type="ECO:0000259" key="8">
    <source>
        <dbReference type="Pfam" id="PF13087"/>
    </source>
</evidence>
<dbReference type="CDD" id="cd18808">
    <property type="entry name" value="SF1_C_Upf1"/>
    <property type="match status" value="1"/>
</dbReference>
<dbReference type="AlphaFoldDB" id="A0AAN0S7J4"/>
<sequence>MVTIVVDGEDKTAKISNWTLYNSKSNDTVHLTCHFPSGKTYTRPLSVCRVIPTVETNSNILFRKGQPNAQRIDKAQIIGNKYALIKYVDSEKIWIYKFEDIQLVTESSLKQSSVFSYFRRIAEQRALQASAGKENIAGNIVRQMDKLIAHPDTALEAYCSGQNASRPAPENFIYPFGLNESQMQAIQKAFSHQISVIEGPPGTGKTQTILNIIANILLSNGTVAVVSNNNSAVDNVYEKLGKVGLDYLVAKLGSTEKRAAFFDKQPSKPFEQIISAPEKMQLTEQIKKLKNHLSTQGDVAKLQAEIDELNIEDKYLQQWLEEHTLNTLPDVTGFGLKKEKITDLMAFINAVPDDKLDWRHRLSLLFRFGIFRTKPLNTRQKRQTLFIALQHYFYRSRLQQAQRELIEKENFLEKNKFEELLQHVTSGSLAFLKQYLKHAIPVNIKFSADTYHEQFADFIQRYPIIGSSTHSIANSLAQGKLLDYVIIDEASQQDIVPGILALACARNVIVVGDRKQLPHVPEKTAITAPKPYYDCNSKSLLDSLFGVYDESLPVTLLKEHYRCHPRIIHFCNKQFYDNQLVVMTRDKGEDALSLIITAKGNHARGYKNQREIESFMEVSDSSSNSCGFISPYNAQVSLSEQMLPSEFITSTVHKFQGRECEQIVFSTVIDKKMDAKTLDFVDDPHLINVAVSRAQKRFTLTTGENVFTGNNKHIAALVRYMKYYSNEAQIHYSPVVSAFDLLYQEYDRSLDRLRRRLSAKDSFYLSEQIATRVIKDVLQRAEYHSLVFHKQILLQQLVKNSNIRLSQRQKEFLAQGASCDFVFYFHVGKLPLAVIEIDGHHHEMPKQRERDELKNTILKESGIALLRLKTTDSKVEEKIANFLLSSMLENQVELVG</sequence>
<dbReference type="Pfam" id="PF13087">
    <property type="entry name" value="AAA_12"/>
    <property type="match status" value="1"/>
</dbReference>
<evidence type="ECO:0000256" key="5">
    <source>
        <dbReference type="ARBA" id="ARBA00022840"/>
    </source>
</evidence>
<evidence type="ECO:0000259" key="7">
    <source>
        <dbReference type="Pfam" id="PF13086"/>
    </source>
</evidence>
<dbReference type="EMBL" id="CP009458">
    <property type="protein sequence ID" value="AIR62911.1"/>
    <property type="molecule type" value="Genomic_DNA"/>
</dbReference>
<dbReference type="Proteomes" id="UP000029516">
    <property type="component" value="Chromosome"/>
</dbReference>
<evidence type="ECO:0000256" key="4">
    <source>
        <dbReference type="ARBA" id="ARBA00022806"/>
    </source>
</evidence>
<gene>
    <name evidence="9" type="ORF">LH23_20330</name>
</gene>
<feature type="domain" description="DNA2/NAM7 helicase helicase" evidence="7">
    <location>
        <begin position="178"/>
        <end position="518"/>
    </location>
</feature>
<dbReference type="Gene3D" id="3.40.50.300">
    <property type="entry name" value="P-loop containing nucleotide triphosphate hydrolases"/>
    <property type="match status" value="2"/>
</dbReference>
<dbReference type="InterPro" id="IPR047187">
    <property type="entry name" value="SF1_C_Upf1"/>
</dbReference>
<protein>
    <submittedName>
        <fullName evidence="9">Helicase</fullName>
    </submittedName>
</protein>
<organism evidence="9 10">
    <name type="scientific">Cedecea neteri</name>
    <dbReference type="NCBI Taxonomy" id="158822"/>
    <lineage>
        <taxon>Bacteria</taxon>
        <taxon>Pseudomonadati</taxon>
        <taxon>Pseudomonadota</taxon>
        <taxon>Gammaproteobacteria</taxon>
        <taxon>Enterobacterales</taxon>
        <taxon>Enterobacteriaceae</taxon>
        <taxon>Cedecea</taxon>
    </lineage>
</organism>
<name>A0AAN0S7J4_9ENTR</name>
<dbReference type="KEGG" id="cem:LH23_20330"/>
<dbReference type="Pfam" id="PF13086">
    <property type="entry name" value="AAA_11"/>
    <property type="match status" value="1"/>
</dbReference>
<dbReference type="Pfam" id="PF10881">
    <property type="entry name" value="DUF2726"/>
    <property type="match status" value="1"/>
</dbReference>
<evidence type="ECO:0000313" key="9">
    <source>
        <dbReference type="EMBL" id="AIR62911.1"/>
    </source>
</evidence>
<dbReference type="PANTHER" id="PTHR43788:SF8">
    <property type="entry name" value="DNA-BINDING PROTEIN SMUBP-2"/>
    <property type="match status" value="1"/>
</dbReference>
<dbReference type="InterPro" id="IPR050534">
    <property type="entry name" value="Coronavir_polyprotein_1ab"/>
</dbReference>